<evidence type="ECO:0000256" key="3">
    <source>
        <dbReference type="ARBA" id="ARBA00022692"/>
    </source>
</evidence>
<evidence type="ECO:0000313" key="9">
    <source>
        <dbReference type="Proteomes" id="UP001500571"/>
    </source>
</evidence>
<reference evidence="8 9" key="1">
    <citation type="journal article" date="2019" name="Int. J. Syst. Evol. Microbiol.">
        <title>The Global Catalogue of Microorganisms (GCM) 10K type strain sequencing project: providing services to taxonomists for standard genome sequencing and annotation.</title>
        <authorList>
            <consortium name="The Broad Institute Genomics Platform"/>
            <consortium name="The Broad Institute Genome Sequencing Center for Infectious Disease"/>
            <person name="Wu L."/>
            <person name="Ma J."/>
        </authorList>
    </citation>
    <scope>NUCLEOTIDE SEQUENCE [LARGE SCALE GENOMIC DNA]</scope>
    <source>
        <strain evidence="8 9">JCM 15309</strain>
    </source>
</reference>
<protein>
    <submittedName>
        <fullName evidence="8">AI-2E family transporter</fullName>
    </submittedName>
</protein>
<evidence type="ECO:0000256" key="1">
    <source>
        <dbReference type="ARBA" id="ARBA00004141"/>
    </source>
</evidence>
<dbReference type="RefSeq" id="WP_344048556.1">
    <property type="nucleotide sequence ID" value="NZ_BAAAPB010000008.1"/>
</dbReference>
<keyword evidence="3 7" id="KW-0812">Transmembrane</keyword>
<evidence type="ECO:0000256" key="5">
    <source>
        <dbReference type="ARBA" id="ARBA00023136"/>
    </source>
</evidence>
<feature type="transmembrane region" description="Helical" evidence="7">
    <location>
        <begin position="12"/>
        <end position="34"/>
    </location>
</feature>
<organism evidence="8 9">
    <name type="scientific">Nocardioides panacihumi</name>
    <dbReference type="NCBI Taxonomy" id="400774"/>
    <lineage>
        <taxon>Bacteria</taxon>
        <taxon>Bacillati</taxon>
        <taxon>Actinomycetota</taxon>
        <taxon>Actinomycetes</taxon>
        <taxon>Propionibacteriales</taxon>
        <taxon>Nocardioidaceae</taxon>
        <taxon>Nocardioides</taxon>
    </lineage>
</organism>
<feature type="transmembrane region" description="Helical" evidence="7">
    <location>
        <begin position="203"/>
        <end position="225"/>
    </location>
</feature>
<name>A0ABN2RYW7_9ACTN</name>
<dbReference type="InterPro" id="IPR002549">
    <property type="entry name" value="AI-2E-like"/>
</dbReference>
<feature type="transmembrane region" description="Helical" evidence="7">
    <location>
        <begin position="265"/>
        <end position="286"/>
    </location>
</feature>
<dbReference type="PANTHER" id="PTHR21716:SF64">
    <property type="entry name" value="AI-2 TRANSPORT PROTEIN TQSA"/>
    <property type="match status" value="1"/>
</dbReference>
<evidence type="ECO:0000256" key="4">
    <source>
        <dbReference type="ARBA" id="ARBA00022989"/>
    </source>
</evidence>
<comment type="similarity">
    <text evidence="2">Belongs to the autoinducer-2 exporter (AI-2E) (TC 2.A.86) family.</text>
</comment>
<sequence>MSEAPSRPGSVAPLPRTLAVLLGSAAAVVTLAGVHAARGILGPLFLALVLTILVHPVRVWLARRIPNGLATGICVVLGYAIILGLSLSIVVAIGRFAALVPTYADDADKLVADATAWLRDVGVDADAVHKVVSSFDLGALAGVALDVLAGLASAASSMFFLLTLCLFTIVDGSSFGARIKDLAAVRPHLVEALDGFASGTLRYLLVSTVFGLIVATLDTIALYLLGVPAPLLWGLLAFLTNYIPNIGFVIGLIPPAVLALLDSGVGLMLAVIAVYCALNLVIQSVIQPKIVGDAVGLSTTLTFVSLVFWSWIIGPVGTVLAVPLSLLVRALLVDADPRSRWLTPIIANRPDTPDTPDTKQAPPHKH</sequence>
<proteinExistence type="inferred from homology"/>
<feature type="transmembrane region" description="Helical" evidence="7">
    <location>
        <begin position="306"/>
        <end position="332"/>
    </location>
</feature>
<feature type="transmembrane region" description="Helical" evidence="7">
    <location>
        <begin position="147"/>
        <end position="170"/>
    </location>
</feature>
<dbReference type="EMBL" id="BAAAPB010000008">
    <property type="protein sequence ID" value="GAA1977314.1"/>
    <property type="molecule type" value="Genomic_DNA"/>
</dbReference>
<feature type="region of interest" description="Disordered" evidence="6">
    <location>
        <begin position="345"/>
        <end position="366"/>
    </location>
</feature>
<evidence type="ECO:0000256" key="2">
    <source>
        <dbReference type="ARBA" id="ARBA00009773"/>
    </source>
</evidence>
<feature type="transmembrane region" description="Helical" evidence="7">
    <location>
        <begin position="40"/>
        <end position="61"/>
    </location>
</feature>
<evidence type="ECO:0000256" key="7">
    <source>
        <dbReference type="SAM" id="Phobius"/>
    </source>
</evidence>
<accession>A0ABN2RYW7</accession>
<dbReference type="Pfam" id="PF01594">
    <property type="entry name" value="AI-2E_transport"/>
    <property type="match status" value="1"/>
</dbReference>
<feature type="transmembrane region" description="Helical" evidence="7">
    <location>
        <begin position="68"/>
        <end position="93"/>
    </location>
</feature>
<keyword evidence="4 7" id="KW-1133">Transmembrane helix</keyword>
<comment type="subcellular location">
    <subcellularLocation>
        <location evidence="1">Membrane</location>
        <topology evidence="1">Multi-pass membrane protein</topology>
    </subcellularLocation>
</comment>
<feature type="transmembrane region" description="Helical" evidence="7">
    <location>
        <begin position="231"/>
        <end position="253"/>
    </location>
</feature>
<evidence type="ECO:0000313" key="8">
    <source>
        <dbReference type="EMBL" id="GAA1977314.1"/>
    </source>
</evidence>
<dbReference type="PANTHER" id="PTHR21716">
    <property type="entry name" value="TRANSMEMBRANE PROTEIN"/>
    <property type="match status" value="1"/>
</dbReference>
<gene>
    <name evidence="8" type="ORF">GCM10009798_43150</name>
</gene>
<keyword evidence="5 7" id="KW-0472">Membrane</keyword>
<dbReference type="Proteomes" id="UP001500571">
    <property type="component" value="Unassembled WGS sequence"/>
</dbReference>
<evidence type="ECO:0000256" key="6">
    <source>
        <dbReference type="SAM" id="MobiDB-lite"/>
    </source>
</evidence>
<keyword evidence="9" id="KW-1185">Reference proteome</keyword>
<comment type="caution">
    <text evidence="8">The sequence shown here is derived from an EMBL/GenBank/DDBJ whole genome shotgun (WGS) entry which is preliminary data.</text>
</comment>